<feature type="compositionally biased region" description="Low complexity" evidence="1">
    <location>
        <begin position="324"/>
        <end position="357"/>
    </location>
</feature>
<feature type="compositionally biased region" description="Low complexity" evidence="1">
    <location>
        <begin position="170"/>
        <end position="184"/>
    </location>
</feature>
<feature type="compositionally biased region" description="Low complexity" evidence="1">
    <location>
        <begin position="71"/>
        <end position="90"/>
    </location>
</feature>
<feature type="compositionally biased region" description="Basic and acidic residues" evidence="1">
    <location>
        <begin position="185"/>
        <end position="206"/>
    </location>
</feature>
<evidence type="ECO:0000313" key="2">
    <source>
        <dbReference type="EMBL" id="KIV86657.1"/>
    </source>
</evidence>
<sequence length="371" mass="38833">MCITGVLKWYCPGCSKTMDTETKDRICEDKQCPYKTKSYRGPLPIADAQVVSSDPCKDCTEPKSGVHRSKSGSAAGSAAGRGSRESNSSRIYTINSDYQHFPSTYTSQRSERPEGSRGASGKSNTQQQSRRGGAGGESSRTREYIPTPSHADRDYLKVPSDGRCGGYGSGSSSHSRPNSSSARRSGQDDNEPRDGETREDWYKRVTESASGYRAYAERSMSGQGSSSGTHRAQSSGGRRDSAATVTPRSYPESMPPAYSSRGNGSAHGGSAHGGSARHGESAYGGSGRGGFAHGGSRQVAEVRHGYASPAGSPPSYSQIYPSDSISSVGASSLRASSVGTSSVGSLSSFGGSSTASTSRRDKGIQIVINMG</sequence>
<dbReference type="HOGENOM" id="CLU_746035_0_0_1"/>
<dbReference type="EMBL" id="KN846951">
    <property type="protein sequence ID" value="KIV86657.1"/>
    <property type="molecule type" value="Genomic_DNA"/>
</dbReference>
<dbReference type="Proteomes" id="UP000053599">
    <property type="component" value="Unassembled WGS sequence"/>
</dbReference>
<organism evidence="2 3">
    <name type="scientific">Exophiala sideris</name>
    <dbReference type="NCBI Taxonomy" id="1016849"/>
    <lineage>
        <taxon>Eukaryota</taxon>
        <taxon>Fungi</taxon>
        <taxon>Dikarya</taxon>
        <taxon>Ascomycota</taxon>
        <taxon>Pezizomycotina</taxon>
        <taxon>Eurotiomycetes</taxon>
        <taxon>Chaetothyriomycetidae</taxon>
        <taxon>Chaetothyriales</taxon>
        <taxon>Herpotrichiellaceae</taxon>
        <taxon>Exophiala</taxon>
    </lineage>
</organism>
<reference evidence="2 3" key="1">
    <citation type="submission" date="2015-01" db="EMBL/GenBank/DDBJ databases">
        <title>The Genome Sequence of Exophiala sideris CBS121828.</title>
        <authorList>
            <consortium name="The Broad Institute Genomics Platform"/>
            <person name="Cuomo C."/>
            <person name="de Hoog S."/>
            <person name="Gorbushina A."/>
            <person name="Stielow B."/>
            <person name="Teixiera M."/>
            <person name="Abouelleil A."/>
            <person name="Chapman S.B."/>
            <person name="Priest M."/>
            <person name="Young S.K."/>
            <person name="Wortman J."/>
            <person name="Nusbaum C."/>
            <person name="Birren B."/>
        </authorList>
    </citation>
    <scope>NUCLEOTIDE SEQUENCE [LARGE SCALE GENOMIC DNA]</scope>
    <source>
        <strain evidence="2 3">CBS 121828</strain>
    </source>
</reference>
<feature type="compositionally biased region" description="Gly residues" evidence="1">
    <location>
        <begin position="282"/>
        <end position="293"/>
    </location>
</feature>
<feature type="compositionally biased region" description="Polar residues" evidence="1">
    <location>
        <begin position="220"/>
        <end position="236"/>
    </location>
</feature>
<dbReference type="OrthoDB" id="10527365at2759"/>
<feature type="region of interest" description="Disordered" evidence="1">
    <location>
        <begin position="51"/>
        <end position="371"/>
    </location>
</feature>
<evidence type="ECO:0000256" key="1">
    <source>
        <dbReference type="SAM" id="MobiDB-lite"/>
    </source>
</evidence>
<gene>
    <name evidence="2" type="ORF">PV11_02256</name>
</gene>
<feature type="compositionally biased region" description="Polar residues" evidence="1">
    <location>
        <begin position="91"/>
        <end position="108"/>
    </location>
</feature>
<accession>A0A0D1YVT5</accession>
<proteinExistence type="predicted"/>
<evidence type="ECO:0000313" key="3">
    <source>
        <dbReference type="Proteomes" id="UP000053599"/>
    </source>
</evidence>
<feature type="compositionally biased region" description="Low complexity" evidence="1">
    <location>
        <begin position="305"/>
        <end position="317"/>
    </location>
</feature>
<dbReference type="AlphaFoldDB" id="A0A0D1YVT5"/>
<name>A0A0D1YVT5_9EURO</name>
<protein>
    <submittedName>
        <fullName evidence="2">Uncharacterized protein</fullName>
    </submittedName>
</protein>